<protein>
    <submittedName>
        <fullName evidence="1">Uncharacterized protein</fullName>
    </submittedName>
</protein>
<dbReference type="RefSeq" id="WP_136929361.1">
    <property type="nucleotide sequence ID" value="NZ_SSMQ01000011.1"/>
</dbReference>
<proteinExistence type="predicted"/>
<keyword evidence="2" id="KW-1185">Reference proteome</keyword>
<dbReference type="Proteomes" id="UP000309215">
    <property type="component" value="Unassembled WGS sequence"/>
</dbReference>
<organism evidence="1 2">
    <name type="scientific">Polyangium fumosum</name>
    <dbReference type="NCBI Taxonomy" id="889272"/>
    <lineage>
        <taxon>Bacteria</taxon>
        <taxon>Pseudomonadati</taxon>
        <taxon>Myxococcota</taxon>
        <taxon>Polyangia</taxon>
        <taxon>Polyangiales</taxon>
        <taxon>Polyangiaceae</taxon>
        <taxon>Polyangium</taxon>
    </lineage>
</organism>
<evidence type="ECO:0000313" key="1">
    <source>
        <dbReference type="EMBL" id="TKD09251.1"/>
    </source>
</evidence>
<gene>
    <name evidence="1" type="ORF">E8A74_13345</name>
</gene>
<dbReference type="AlphaFoldDB" id="A0A4U1JGB8"/>
<sequence>MRRNVRERLRKALGRRSLAALGVLAAGLFGLGFGASSCVGEAGLEAYGCPNPAVFTASVSPYLERRCGTLDCHGQATRPMRIYGQLGLRHPAENNVSGGVSTTQLELESNYAAVCNLDPAAMQQVVDDLGSTADKLLLVNKARGLERHKGGKIVNEQDPGDLCILGWLGFKDAATVAASCTAAIEPLK</sequence>
<reference evidence="1 2" key="1">
    <citation type="submission" date="2019-04" db="EMBL/GenBank/DDBJ databases">
        <authorList>
            <person name="Li Y."/>
            <person name="Wang J."/>
        </authorList>
    </citation>
    <scope>NUCLEOTIDE SEQUENCE [LARGE SCALE GENOMIC DNA]</scope>
    <source>
        <strain evidence="1 2">DSM 14668</strain>
    </source>
</reference>
<comment type="caution">
    <text evidence="1">The sequence shown here is derived from an EMBL/GenBank/DDBJ whole genome shotgun (WGS) entry which is preliminary data.</text>
</comment>
<accession>A0A4U1JGB8</accession>
<dbReference type="OrthoDB" id="5512206at2"/>
<evidence type="ECO:0000313" key="2">
    <source>
        <dbReference type="Proteomes" id="UP000309215"/>
    </source>
</evidence>
<dbReference type="EMBL" id="SSMQ01000011">
    <property type="protein sequence ID" value="TKD09251.1"/>
    <property type="molecule type" value="Genomic_DNA"/>
</dbReference>
<name>A0A4U1JGB8_9BACT</name>